<dbReference type="RefSeq" id="WP_136079102.1">
    <property type="nucleotide sequence ID" value="NZ_CAAHFG010000001.1"/>
</dbReference>
<dbReference type="AlphaFoldDB" id="A0A6C2U1K0"/>
<protein>
    <submittedName>
        <fullName evidence="2">Uncharacterized protein</fullName>
    </submittedName>
</protein>
<accession>A0A6C2U1K0</accession>
<dbReference type="EMBL" id="CAAHFG010000001">
    <property type="protein sequence ID" value="VGO13534.1"/>
    <property type="molecule type" value="Genomic_DNA"/>
</dbReference>
<sequence length="314" mass="34757">MHKSLIPIGELIAAYRPHISSAGSGDLWQLNYSIVPISAKSLQSINSYDGGTASISKKGKGELSVELTTLLSNRKMKNSQKFVSRQKLDPDHPGVLRNWECMCGVYLNGQPDPQTRNAFWGKVSGKTVSLNYDRAQKYTISHALYSFWSLLELIPTLSADESRTLTLLEGGEMIKEPCLLSSSGTTTAVVGGKPIELEGWVLTGRGIHPTWFWKEKGGPVLFIAATTVFYVLTGEGLAVGKKPMKPMQKSAAKPEKIVPKTSEQQWTITFKHQKFGERTKTITVLGEDERGIYYKDLNGKKALLVKDRIIKVVK</sequence>
<keyword evidence="1" id="KW-0812">Transmembrane</keyword>
<gene>
    <name evidence="2" type="ORF">PDESU_02091</name>
</gene>
<organism evidence="2 3">
    <name type="scientific">Pontiella desulfatans</name>
    <dbReference type="NCBI Taxonomy" id="2750659"/>
    <lineage>
        <taxon>Bacteria</taxon>
        <taxon>Pseudomonadati</taxon>
        <taxon>Kiritimatiellota</taxon>
        <taxon>Kiritimatiellia</taxon>
        <taxon>Kiritimatiellales</taxon>
        <taxon>Pontiellaceae</taxon>
        <taxon>Pontiella</taxon>
    </lineage>
</organism>
<evidence type="ECO:0000256" key="1">
    <source>
        <dbReference type="SAM" id="Phobius"/>
    </source>
</evidence>
<evidence type="ECO:0000313" key="3">
    <source>
        <dbReference type="Proteomes" id="UP000366872"/>
    </source>
</evidence>
<keyword evidence="1" id="KW-0472">Membrane</keyword>
<keyword evidence="1" id="KW-1133">Transmembrane helix</keyword>
<keyword evidence="3" id="KW-1185">Reference proteome</keyword>
<dbReference type="Proteomes" id="UP000366872">
    <property type="component" value="Unassembled WGS sequence"/>
</dbReference>
<proteinExistence type="predicted"/>
<name>A0A6C2U1K0_PONDE</name>
<reference evidence="2 3" key="1">
    <citation type="submission" date="2019-04" db="EMBL/GenBank/DDBJ databases">
        <authorList>
            <person name="Van Vliet M D."/>
        </authorList>
    </citation>
    <scope>NUCLEOTIDE SEQUENCE [LARGE SCALE GENOMIC DNA]</scope>
    <source>
        <strain evidence="2 3">F1</strain>
    </source>
</reference>
<feature type="transmembrane region" description="Helical" evidence="1">
    <location>
        <begin position="220"/>
        <end position="240"/>
    </location>
</feature>
<evidence type="ECO:0000313" key="2">
    <source>
        <dbReference type="EMBL" id="VGO13534.1"/>
    </source>
</evidence>